<feature type="transmembrane region" description="Helical" evidence="9">
    <location>
        <begin position="22"/>
        <end position="46"/>
    </location>
</feature>
<dbReference type="PANTHER" id="PTHR24230:SF120">
    <property type="entry name" value="G-PROTEIN COUPLED RECEPTOR DAF-38"/>
    <property type="match status" value="1"/>
</dbReference>
<comment type="subcellular location">
    <subcellularLocation>
        <location evidence="1">Cell membrane</location>
        <topology evidence="1">Multi-pass membrane protein</topology>
    </subcellularLocation>
</comment>
<feature type="domain" description="G-protein coupled receptors family 1 profile" evidence="10">
    <location>
        <begin position="37"/>
        <end position="322"/>
    </location>
</feature>
<sequence>MANTTAVPALVGREEFLIMIEFVYHIWMVILIFGIVSNIINIVVFCGLGDRDNVSTSMLVLSLSDLSYLVIRALTTGARFVLYHHQTVQWLLDPKIFLACIYWYGQVFYDFSCFIALFMSVVRCCCVVMPLRFKSVFTRSRTVTALIGLFLSATCLRTPQFFAHGFIWKVNPATNSTYLSCSDAKDIQILAKINDIVNRNIVSSVAYITVAVCVVTMIITLKASSRFRNSASKPSASTNVGQGKPSKDLEKMSAKELQLIQSVILLSIIFLLSQLPFQIYYTIRLFVPEFDTYRSQVYLFGIASHISTTFSFLNCSINIFVYLTYNRKYRAAACSLLCLKTE</sequence>
<dbReference type="PRINTS" id="PR00237">
    <property type="entry name" value="GPCRRHODOPSN"/>
</dbReference>
<evidence type="ECO:0000256" key="2">
    <source>
        <dbReference type="ARBA" id="ARBA00022475"/>
    </source>
</evidence>
<evidence type="ECO:0000256" key="3">
    <source>
        <dbReference type="ARBA" id="ARBA00022692"/>
    </source>
</evidence>
<dbReference type="AlphaFoldDB" id="A0A433U1E9"/>
<feature type="transmembrane region" description="Helical" evidence="9">
    <location>
        <begin position="101"/>
        <end position="122"/>
    </location>
</feature>
<keyword evidence="4 9" id="KW-1133">Transmembrane helix</keyword>
<comment type="caution">
    <text evidence="11">The sequence shown here is derived from an EMBL/GenBank/DDBJ whole genome shotgun (WGS) entry which is preliminary data.</text>
</comment>
<keyword evidence="8" id="KW-0807">Transducer</keyword>
<feature type="transmembrane region" description="Helical" evidence="9">
    <location>
        <begin position="143"/>
        <end position="162"/>
    </location>
</feature>
<dbReference type="GO" id="GO:0008528">
    <property type="term" value="F:G protein-coupled peptide receptor activity"/>
    <property type="evidence" value="ECO:0007669"/>
    <property type="project" value="TreeGrafter"/>
</dbReference>
<dbReference type="SUPFAM" id="SSF81321">
    <property type="entry name" value="Family A G protein-coupled receptor-like"/>
    <property type="match status" value="1"/>
</dbReference>
<keyword evidence="7" id="KW-0675">Receptor</keyword>
<evidence type="ECO:0000259" key="10">
    <source>
        <dbReference type="PROSITE" id="PS50262"/>
    </source>
</evidence>
<dbReference type="EMBL" id="RQTK01000104">
    <property type="protein sequence ID" value="RUS87674.1"/>
    <property type="molecule type" value="Genomic_DNA"/>
</dbReference>
<dbReference type="GO" id="GO:0007218">
    <property type="term" value="P:neuropeptide signaling pathway"/>
    <property type="evidence" value="ECO:0007669"/>
    <property type="project" value="TreeGrafter"/>
</dbReference>
<reference evidence="11 12" key="1">
    <citation type="submission" date="2019-01" db="EMBL/GenBank/DDBJ databases">
        <title>A draft genome assembly of the solar-powered sea slug Elysia chlorotica.</title>
        <authorList>
            <person name="Cai H."/>
            <person name="Li Q."/>
            <person name="Fang X."/>
            <person name="Li J."/>
            <person name="Curtis N.E."/>
            <person name="Altenburger A."/>
            <person name="Shibata T."/>
            <person name="Feng M."/>
            <person name="Maeda T."/>
            <person name="Schwartz J.A."/>
            <person name="Shigenobu S."/>
            <person name="Lundholm N."/>
            <person name="Nishiyama T."/>
            <person name="Yang H."/>
            <person name="Hasebe M."/>
            <person name="Li S."/>
            <person name="Pierce S.K."/>
            <person name="Wang J."/>
        </authorList>
    </citation>
    <scope>NUCLEOTIDE SEQUENCE [LARGE SCALE GENOMIC DNA]</scope>
    <source>
        <strain evidence="11">EC2010</strain>
        <tissue evidence="11">Whole organism of an adult</tissue>
    </source>
</reference>
<protein>
    <recommendedName>
        <fullName evidence="10">G-protein coupled receptors family 1 profile domain-containing protein</fullName>
    </recommendedName>
</protein>
<keyword evidence="12" id="KW-1185">Reference proteome</keyword>
<dbReference type="Proteomes" id="UP000271974">
    <property type="component" value="Unassembled WGS sequence"/>
</dbReference>
<evidence type="ECO:0000256" key="1">
    <source>
        <dbReference type="ARBA" id="ARBA00004651"/>
    </source>
</evidence>
<evidence type="ECO:0000256" key="8">
    <source>
        <dbReference type="ARBA" id="ARBA00023224"/>
    </source>
</evidence>
<evidence type="ECO:0000256" key="6">
    <source>
        <dbReference type="ARBA" id="ARBA00023136"/>
    </source>
</evidence>
<dbReference type="InterPro" id="IPR000276">
    <property type="entry name" value="GPCR_Rhodpsn"/>
</dbReference>
<dbReference type="PANTHER" id="PTHR24230">
    <property type="entry name" value="G-PROTEIN COUPLED RECEPTOR"/>
    <property type="match status" value="1"/>
</dbReference>
<proteinExistence type="predicted"/>
<dbReference type="PROSITE" id="PS50262">
    <property type="entry name" value="G_PROTEIN_RECEP_F1_2"/>
    <property type="match status" value="1"/>
</dbReference>
<dbReference type="Gene3D" id="1.20.1070.10">
    <property type="entry name" value="Rhodopsin 7-helix transmembrane proteins"/>
    <property type="match status" value="1"/>
</dbReference>
<evidence type="ECO:0000313" key="11">
    <source>
        <dbReference type="EMBL" id="RUS87674.1"/>
    </source>
</evidence>
<accession>A0A433U1E9</accession>
<evidence type="ECO:0000256" key="9">
    <source>
        <dbReference type="SAM" id="Phobius"/>
    </source>
</evidence>
<name>A0A433U1E9_ELYCH</name>
<keyword evidence="3 9" id="KW-0812">Transmembrane</keyword>
<dbReference type="GO" id="GO:0005886">
    <property type="term" value="C:plasma membrane"/>
    <property type="evidence" value="ECO:0007669"/>
    <property type="project" value="UniProtKB-SubCell"/>
</dbReference>
<organism evidence="11 12">
    <name type="scientific">Elysia chlorotica</name>
    <name type="common">Eastern emerald elysia</name>
    <name type="synonym">Sea slug</name>
    <dbReference type="NCBI Taxonomy" id="188477"/>
    <lineage>
        <taxon>Eukaryota</taxon>
        <taxon>Metazoa</taxon>
        <taxon>Spiralia</taxon>
        <taxon>Lophotrochozoa</taxon>
        <taxon>Mollusca</taxon>
        <taxon>Gastropoda</taxon>
        <taxon>Heterobranchia</taxon>
        <taxon>Euthyneura</taxon>
        <taxon>Panpulmonata</taxon>
        <taxon>Sacoglossa</taxon>
        <taxon>Placobranchoidea</taxon>
        <taxon>Plakobranchidae</taxon>
        <taxon>Elysia</taxon>
    </lineage>
</organism>
<gene>
    <name evidence="11" type="ORF">EGW08_004597</name>
</gene>
<keyword evidence="2" id="KW-1003">Cell membrane</keyword>
<feature type="transmembrane region" description="Helical" evidence="9">
    <location>
        <begin position="257"/>
        <end position="277"/>
    </location>
</feature>
<feature type="transmembrane region" description="Helical" evidence="9">
    <location>
        <begin position="297"/>
        <end position="323"/>
    </location>
</feature>
<keyword evidence="6 9" id="KW-0472">Membrane</keyword>
<evidence type="ECO:0000256" key="4">
    <source>
        <dbReference type="ARBA" id="ARBA00022989"/>
    </source>
</evidence>
<dbReference type="OrthoDB" id="6148240at2759"/>
<dbReference type="Pfam" id="PF00001">
    <property type="entry name" value="7tm_1"/>
    <property type="match status" value="1"/>
</dbReference>
<evidence type="ECO:0000313" key="12">
    <source>
        <dbReference type="Proteomes" id="UP000271974"/>
    </source>
</evidence>
<keyword evidence="5" id="KW-0297">G-protein coupled receptor</keyword>
<evidence type="ECO:0000256" key="7">
    <source>
        <dbReference type="ARBA" id="ARBA00023170"/>
    </source>
</evidence>
<dbReference type="InterPro" id="IPR017452">
    <property type="entry name" value="GPCR_Rhodpsn_7TM"/>
</dbReference>
<feature type="transmembrane region" description="Helical" evidence="9">
    <location>
        <begin position="58"/>
        <end position="81"/>
    </location>
</feature>
<evidence type="ECO:0000256" key="5">
    <source>
        <dbReference type="ARBA" id="ARBA00023040"/>
    </source>
</evidence>
<feature type="transmembrane region" description="Helical" evidence="9">
    <location>
        <begin position="201"/>
        <end position="221"/>
    </location>
</feature>